<evidence type="ECO:0000256" key="11">
    <source>
        <dbReference type="ARBA" id="ARBA00034078"/>
    </source>
</evidence>
<keyword evidence="6" id="KW-1133">Transmembrane helix</keyword>
<dbReference type="PROSITE" id="PS51296">
    <property type="entry name" value="RIESKE"/>
    <property type="match status" value="1"/>
</dbReference>
<dbReference type="SUPFAM" id="SSF81502">
    <property type="entry name" value="ISP transmembrane anchor"/>
    <property type="match status" value="1"/>
</dbReference>
<evidence type="ECO:0000256" key="10">
    <source>
        <dbReference type="ARBA" id="ARBA00023157"/>
    </source>
</evidence>
<evidence type="ECO:0000256" key="6">
    <source>
        <dbReference type="ARBA" id="ARBA00022989"/>
    </source>
</evidence>
<dbReference type="EMBL" id="JARBDR010000918">
    <property type="protein sequence ID" value="KAJ8302378.1"/>
    <property type="molecule type" value="Genomic_DNA"/>
</dbReference>
<gene>
    <name evidence="13" type="ORF">KUTeg_021365</name>
</gene>
<evidence type="ECO:0000313" key="14">
    <source>
        <dbReference type="Proteomes" id="UP001217089"/>
    </source>
</evidence>
<dbReference type="InterPro" id="IPR015248">
    <property type="entry name" value="UQCRFS1_N"/>
</dbReference>
<keyword evidence="5" id="KW-0479">Metal-binding</keyword>
<keyword evidence="7" id="KW-0408">Iron</keyword>
<dbReference type="InterPro" id="IPR037008">
    <property type="entry name" value="bc1_Rieske_TM_sf"/>
</dbReference>
<dbReference type="PRINTS" id="PR00162">
    <property type="entry name" value="RIESKE"/>
</dbReference>
<accession>A0ABQ9EAM0</accession>
<keyword evidence="3" id="KW-0812">Transmembrane</keyword>
<dbReference type="Pfam" id="PF00355">
    <property type="entry name" value="Rieske"/>
    <property type="match status" value="1"/>
</dbReference>
<comment type="cofactor">
    <cofactor evidence="11">
        <name>[2Fe-2S] cluster</name>
        <dbReference type="ChEBI" id="CHEBI:190135"/>
    </cofactor>
</comment>
<dbReference type="InterPro" id="IPR006317">
    <property type="entry name" value="Ubiquinol_cyt_c_Rdtase_Fe-S-su"/>
</dbReference>
<dbReference type="InterPro" id="IPR005805">
    <property type="entry name" value="Rieske_Fe-S_prot_C"/>
</dbReference>
<evidence type="ECO:0000256" key="2">
    <source>
        <dbReference type="ARBA" id="ARBA00010651"/>
    </source>
</evidence>
<protein>
    <recommendedName>
        <fullName evidence="12">Rieske domain-containing protein</fullName>
    </recommendedName>
</protein>
<feature type="domain" description="Rieske" evidence="12">
    <location>
        <begin position="229"/>
        <end position="324"/>
    </location>
</feature>
<keyword evidence="8" id="KW-0411">Iron-sulfur</keyword>
<organism evidence="13 14">
    <name type="scientific">Tegillarca granosa</name>
    <name type="common">Malaysian cockle</name>
    <name type="synonym">Anadara granosa</name>
    <dbReference type="NCBI Taxonomy" id="220873"/>
    <lineage>
        <taxon>Eukaryota</taxon>
        <taxon>Metazoa</taxon>
        <taxon>Spiralia</taxon>
        <taxon>Lophotrochozoa</taxon>
        <taxon>Mollusca</taxon>
        <taxon>Bivalvia</taxon>
        <taxon>Autobranchia</taxon>
        <taxon>Pteriomorphia</taxon>
        <taxon>Arcoida</taxon>
        <taxon>Arcoidea</taxon>
        <taxon>Arcidae</taxon>
        <taxon>Tegillarca</taxon>
    </lineage>
</organism>
<dbReference type="InterPro" id="IPR017941">
    <property type="entry name" value="Rieske_2Fe-2S"/>
</dbReference>
<proteinExistence type="inferred from homology"/>
<name>A0ABQ9EAM0_TEGGR</name>
<keyword evidence="9" id="KW-0472">Membrane</keyword>
<dbReference type="Proteomes" id="UP001217089">
    <property type="component" value="Unassembled WGS sequence"/>
</dbReference>
<sequence>MISFPKNQFISATAQIVPNILRPVVYCVPGAVNKSEIVVQRDRQSLRSCSLTKSNITHAPSVTSGIGSKLSRPSLYKGQETECVRHLWYLGGNKLNARNLKQRTVMEVCNEKSCISKMCSFSNITVKTQIRFTHSDVMFPNKNMYRKDGTKDVTKTEDMTPSKAYRYLILGGGAVGGAYFAQKLVRAGIGSLSMTNDVLALGKTEIDLSEIPEGKGLTFKWRGKPLFVKHRTAEEIETEAKVDLSTLRDPQHDADRAKKPEWLVVIGICTHLGCIPIADAGLYGGYFCPCHGSHYDGSGRIRKGPAPLNLEVPYYSFTDDNKMIVG</sequence>
<dbReference type="SUPFAM" id="SSF50022">
    <property type="entry name" value="ISP domain"/>
    <property type="match status" value="1"/>
</dbReference>
<comment type="subcellular location">
    <subcellularLocation>
        <location evidence="1">Membrane</location>
        <topology evidence="1">Single-pass membrane protein</topology>
    </subcellularLocation>
</comment>
<dbReference type="Pfam" id="PF09165">
    <property type="entry name" value="Ubiq-Cytc-red_N"/>
    <property type="match status" value="1"/>
</dbReference>
<dbReference type="Gene3D" id="2.102.10.10">
    <property type="entry name" value="Rieske [2Fe-2S] iron-sulphur domain"/>
    <property type="match status" value="1"/>
</dbReference>
<comment type="similarity">
    <text evidence="2">Belongs to the Rieske iron-sulfur protein family.</text>
</comment>
<evidence type="ECO:0000256" key="1">
    <source>
        <dbReference type="ARBA" id="ARBA00004167"/>
    </source>
</evidence>
<evidence type="ECO:0000256" key="5">
    <source>
        <dbReference type="ARBA" id="ARBA00022723"/>
    </source>
</evidence>
<keyword evidence="10" id="KW-1015">Disulfide bond</keyword>
<dbReference type="Pfam" id="PF02921">
    <property type="entry name" value="UCR_TM"/>
    <property type="match status" value="1"/>
</dbReference>
<evidence type="ECO:0000259" key="12">
    <source>
        <dbReference type="PROSITE" id="PS51296"/>
    </source>
</evidence>
<keyword evidence="4" id="KW-0001">2Fe-2S</keyword>
<dbReference type="PANTHER" id="PTHR10134">
    <property type="entry name" value="CYTOCHROME B-C1 COMPLEX SUBUNIT RIESKE, MITOCHONDRIAL"/>
    <property type="match status" value="1"/>
</dbReference>
<keyword evidence="14" id="KW-1185">Reference proteome</keyword>
<dbReference type="Gene3D" id="1.20.5.270">
    <property type="entry name" value="Ubiquinol cytochrome reductase, transmembrane domain"/>
    <property type="match status" value="1"/>
</dbReference>
<dbReference type="CDD" id="cd03470">
    <property type="entry name" value="Rieske_cytochrome_bc1"/>
    <property type="match status" value="1"/>
</dbReference>
<comment type="caution">
    <text evidence="13">The sequence shown here is derived from an EMBL/GenBank/DDBJ whole genome shotgun (WGS) entry which is preliminary data.</text>
</comment>
<reference evidence="13 14" key="1">
    <citation type="submission" date="2022-12" db="EMBL/GenBank/DDBJ databases">
        <title>Chromosome-level genome of Tegillarca granosa.</title>
        <authorList>
            <person name="Kim J."/>
        </authorList>
    </citation>
    <scope>NUCLEOTIDE SEQUENCE [LARGE SCALE GENOMIC DNA]</scope>
    <source>
        <strain evidence="13">Teg-2019</strain>
        <tissue evidence="13">Adductor muscle</tissue>
    </source>
</reference>
<dbReference type="NCBIfam" id="TIGR01416">
    <property type="entry name" value="Rieske_proteo"/>
    <property type="match status" value="1"/>
</dbReference>
<evidence type="ECO:0000256" key="9">
    <source>
        <dbReference type="ARBA" id="ARBA00023136"/>
    </source>
</evidence>
<dbReference type="InterPro" id="IPR036922">
    <property type="entry name" value="Rieske_2Fe-2S_sf"/>
</dbReference>
<evidence type="ECO:0000256" key="4">
    <source>
        <dbReference type="ARBA" id="ARBA00022714"/>
    </source>
</evidence>
<dbReference type="InterPro" id="IPR014349">
    <property type="entry name" value="Rieske_Fe-S_prot"/>
</dbReference>
<dbReference type="InterPro" id="IPR004192">
    <property type="entry name" value="Rieske_TM"/>
</dbReference>
<evidence type="ECO:0000256" key="3">
    <source>
        <dbReference type="ARBA" id="ARBA00022692"/>
    </source>
</evidence>
<evidence type="ECO:0000256" key="8">
    <source>
        <dbReference type="ARBA" id="ARBA00023014"/>
    </source>
</evidence>
<evidence type="ECO:0000313" key="13">
    <source>
        <dbReference type="EMBL" id="KAJ8302378.1"/>
    </source>
</evidence>
<evidence type="ECO:0000256" key="7">
    <source>
        <dbReference type="ARBA" id="ARBA00023004"/>
    </source>
</evidence>